<evidence type="ECO:0000256" key="1">
    <source>
        <dbReference type="ARBA" id="ARBA00022737"/>
    </source>
</evidence>
<protein>
    <submittedName>
        <fullName evidence="4">Tetratricopeptide repeat protein</fullName>
    </submittedName>
</protein>
<proteinExistence type="predicted"/>
<evidence type="ECO:0000313" key="4">
    <source>
        <dbReference type="EMBL" id="MDJ1185256.1"/>
    </source>
</evidence>
<feature type="repeat" description="TPR" evidence="3">
    <location>
        <begin position="426"/>
        <end position="459"/>
    </location>
</feature>
<keyword evidence="1" id="KW-0677">Repeat</keyword>
<evidence type="ECO:0000256" key="3">
    <source>
        <dbReference type="PROSITE-ProRule" id="PRU00339"/>
    </source>
</evidence>
<dbReference type="InterPro" id="IPR019734">
    <property type="entry name" value="TPR_rpt"/>
</dbReference>
<evidence type="ECO:0000256" key="2">
    <source>
        <dbReference type="ARBA" id="ARBA00022803"/>
    </source>
</evidence>
<feature type="repeat" description="TPR" evidence="3">
    <location>
        <begin position="379"/>
        <end position="412"/>
    </location>
</feature>
<dbReference type="Gene3D" id="1.25.40.10">
    <property type="entry name" value="Tetratricopeptide repeat domain"/>
    <property type="match status" value="6"/>
</dbReference>
<dbReference type="SUPFAM" id="SSF48452">
    <property type="entry name" value="TPR-like"/>
    <property type="match status" value="1"/>
</dbReference>
<dbReference type="Pfam" id="PF13374">
    <property type="entry name" value="TPR_10"/>
    <property type="match status" value="6"/>
</dbReference>
<comment type="caution">
    <text evidence="4">The sequence shown here is derived from an EMBL/GenBank/DDBJ whole genome shotgun (WGS) entry which is preliminary data.</text>
</comment>
<gene>
    <name evidence="4" type="ORF">PMH09_18875</name>
</gene>
<accession>A0ABT7C3H3</accession>
<dbReference type="PANTHER" id="PTHR45641:SF19">
    <property type="entry name" value="NEPHROCYSTIN-3"/>
    <property type="match status" value="1"/>
</dbReference>
<dbReference type="EMBL" id="JAQOSQ010000029">
    <property type="protein sequence ID" value="MDJ1185256.1"/>
    <property type="molecule type" value="Genomic_DNA"/>
</dbReference>
<dbReference type="SMART" id="SM00028">
    <property type="entry name" value="TPR"/>
    <property type="match status" value="6"/>
</dbReference>
<feature type="repeat" description="TPR" evidence="3">
    <location>
        <begin position="332"/>
        <end position="365"/>
    </location>
</feature>
<reference evidence="4 5" key="1">
    <citation type="submission" date="2023-01" db="EMBL/GenBank/DDBJ databases">
        <title>Novel diversity within Roseofilum (Cyanobacteria; Desertifilaceae) from marine benthic mats with descriptions of four novel species.</title>
        <authorList>
            <person name="Wang Y."/>
            <person name="Berthold D.E."/>
            <person name="Hu J."/>
            <person name="Lefler F.W."/>
            <person name="Laughinghouse H.D. IV."/>
        </authorList>
    </citation>
    <scope>NUCLEOTIDE SEQUENCE [LARGE SCALE GENOMIC DNA]</scope>
    <source>
        <strain evidence="4 5">BLCC-M143</strain>
    </source>
</reference>
<sequence>MDGQRINAYLEVIAKLLQCNAGEEMEVLRAHQELLDGGFVQVGMAVAEQMRNEGREEQGLWLAQFLQELVNAQESERPPREDYREFIGDLIYAEATKNRQQVQELLRANVHLLDENFAAILQILAEAYIAQHPEVETDMVALVENLCARISQFPLGVFRINLEIAIAGYLWVLQHREKNPELWAQTQNNLGAAYWDLGKVANTAENLEKAIAAYQEALRFYTPQEYPQYYAGTQNNLGTAYSDLGKLANTAENLDKAIAAYREALRFYTPQEYPQDYAMTQNNLGNAYGDLGKLANTAENLEKAIAAYREALRFFSPQEYPQDYAMTQNNLGNAYGDLGKLANTAENLEKAIAAYREALRFRTPQEYPQYYATTQNNLGNAYSDLGKLANTAENLDKAIAAYQEALRFRTPQEYPQDYAMTQNNLGTAYWDLGKLANTAENLEKAIAAYREALRFHTPQEYPQQSKYRTKVVWAERESQKKRAGQ</sequence>
<dbReference type="PANTHER" id="PTHR45641">
    <property type="entry name" value="TETRATRICOPEPTIDE REPEAT PROTEIN (AFU_ORTHOLOGUE AFUA_6G03870)"/>
    <property type="match status" value="1"/>
</dbReference>
<dbReference type="Proteomes" id="UP001232992">
    <property type="component" value="Unassembled WGS sequence"/>
</dbReference>
<evidence type="ECO:0000313" key="5">
    <source>
        <dbReference type="Proteomes" id="UP001232992"/>
    </source>
</evidence>
<organism evidence="4 5">
    <name type="scientific">Roseofilum casamattae BLCC-M143</name>
    <dbReference type="NCBI Taxonomy" id="3022442"/>
    <lineage>
        <taxon>Bacteria</taxon>
        <taxon>Bacillati</taxon>
        <taxon>Cyanobacteriota</taxon>
        <taxon>Cyanophyceae</taxon>
        <taxon>Desertifilales</taxon>
        <taxon>Desertifilaceae</taxon>
        <taxon>Roseofilum</taxon>
        <taxon>Roseofilum casamattae</taxon>
    </lineage>
</organism>
<keyword evidence="2 3" id="KW-0802">TPR repeat</keyword>
<name>A0ABT7C3H3_9CYAN</name>
<dbReference type="InterPro" id="IPR011990">
    <property type="entry name" value="TPR-like_helical_dom_sf"/>
</dbReference>
<keyword evidence="5" id="KW-1185">Reference proteome</keyword>
<feature type="repeat" description="TPR" evidence="3">
    <location>
        <begin position="238"/>
        <end position="271"/>
    </location>
</feature>
<dbReference type="RefSeq" id="WP_283759901.1">
    <property type="nucleotide sequence ID" value="NZ_JAQOSQ010000029.1"/>
</dbReference>
<dbReference type="PROSITE" id="PS50005">
    <property type="entry name" value="TPR"/>
    <property type="match status" value="4"/>
</dbReference>